<keyword evidence="3" id="KW-1185">Reference proteome</keyword>
<reference evidence="3" key="1">
    <citation type="submission" date="2014-04" db="EMBL/GenBank/DDBJ databases">
        <title>Evolutionary Origins and Diversification of the Mycorrhizal Mutualists.</title>
        <authorList>
            <consortium name="DOE Joint Genome Institute"/>
            <consortium name="Mycorrhizal Genomics Consortium"/>
            <person name="Kohler A."/>
            <person name="Kuo A."/>
            <person name="Nagy L.G."/>
            <person name="Floudas D."/>
            <person name="Copeland A."/>
            <person name="Barry K.W."/>
            <person name="Cichocki N."/>
            <person name="Veneault-Fourrey C."/>
            <person name="LaButti K."/>
            <person name="Lindquist E.A."/>
            <person name="Lipzen A."/>
            <person name="Lundell T."/>
            <person name="Morin E."/>
            <person name="Murat C."/>
            <person name="Riley R."/>
            <person name="Ohm R."/>
            <person name="Sun H."/>
            <person name="Tunlid A."/>
            <person name="Henrissat B."/>
            <person name="Grigoriev I.V."/>
            <person name="Hibbett D.S."/>
            <person name="Martin F."/>
        </authorList>
    </citation>
    <scope>NUCLEOTIDE SEQUENCE [LARGE SCALE GENOMIC DNA]</scope>
    <source>
        <strain evidence="3">FD-334 SS-4</strain>
    </source>
</reference>
<dbReference type="EMBL" id="KN817534">
    <property type="protein sequence ID" value="KJA24907.1"/>
    <property type="molecule type" value="Genomic_DNA"/>
</dbReference>
<evidence type="ECO:0000313" key="2">
    <source>
        <dbReference type="EMBL" id="KJA24907.1"/>
    </source>
</evidence>
<evidence type="ECO:0000256" key="1">
    <source>
        <dbReference type="SAM" id="MobiDB-lite"/>
    </source>
</evidence>
<feature type="compositionally biased region" description="Basic and acidic residues" evidence="1">
    <location>
        <begin position="287"/>
        <end position="297"/>
    </location>
</feature>
<dbReference type="OrthoDB" id="2793736at2759"/>
<name>A0A0D2LCB6_HYPSF</name>
<feature type="region of interest" description="Disordered" evidence="1">
    <location>
        <begin position="278"/>
        <end position="297"/>
    </location>
</feature>
<dbReference type="Proteomes" id="UP000054270">
    <property type="component" value="Unassembled WGS sequence"/>
</dbReference>
<gene>
    <name evidence="2" type="ORF">HYPSUDRAFT_200167</name>
</gene>
<feature type="compositionally biased region" description="Basic and acidic residues" evidence="1">
    <location>
        <begin position="233"/>
        <end position="249"/>
    </location>
</feature>
<protein>
    <submittedName>
        <fullName evidence="2">Uncharacterized protein</fullName>
    </submittedName>
</protein>
<organism evidence="2 3">
    <name type="scientific">Hypholoma sublateritium (strain FD-334 SS-4)</name>
    <dbReference type="NCBI Taxonomy" id="945553"/>
    <lineage>
        <taxon>Eukaryota</taxon>
        <taxon>Fungi</taxon>
        <taxon>Dikarya</taxon>
        <taxon>Basidiomycota</taxon>
        <taxon>Agaricomycotina</taxon>
        <taxon>Agaricomycetes</taxon>
        <taxon>Agaricomycetidae</taxon>
        <taxon>Agaricales</taxon>
        <taxon>Agaricineae</taxon>
        <taxon>Strophariaceae</taxon>
        <taxon>Hypholoma</taxon>
    </lineage>
</organism>
<sequence length="297" mass="33161">MALHPPPKSLFMPAQYTASAHSSFAYSLIYQSKIADLTYRLGCLSNVASAAAEISQLVHSEHFNFTQYNEQIIMLIELTRKTLESAGVIPYLWASCPEHLMAHKSAYIDLLRMLRANERYVDTKFQKRLRVLLMPLTSTFTICPHSQQTVLGSTGSPSESRNLQGRILSPFSDYRDAFDSASPAADLPSSSMLPPDAFPAGTTQPPSDPSPPSEPRPSGRRIWSVSDLPPLAGERRSRTRDPPQRRAPSEEDDRENVAPESVSFHQPVQRLRFGIMMTGRSSMLGNHNRDRTGRPNH</sequence>
<feature type="compositionally biased region" description="Pro residues" evidence="1">
    <location>
        <begin position="206"/>
        <end position="215"/>
    </location>
</feature>
<feature type="region of interest" description="Disordered" evidence="1">
    <location>
        <begin position="179"/>
        <end position="268"/>
    </location>
</feature>
<dbReference type="AlphaFoldDB" id="A0A0D2LCB6"/>
<proteinExistence type="predicted"/>
<accession>A0A0D2LCB6</accession>
<feature type="compositionally biased region" description="Low complexity" evidence="1">
    <location>
        <begin position="179"/>
        <end position="195"/>
    </location>
</feature>
<evidence type="ECO:0000313" key="3">
    <source>
        <dbReference type="Proteomes" id="UP000054270"/>
    </source>
</evidence>